<evidence type="ECO:0000313" key="1">
    <source>
        <dbReference type="EMBL" id="REF28459.1"/>
    </source>
</evidence>
<dbReference type="EMBL" id="QTUB01000001">
    <property type="protein sequence ID" value="REF28459.1"/>
    <property type="molecule type" value="Genomic_DNA"/>
</dbReference>
<reference evidence="1 2" key="1">
    <citation type="submission" date="2018-08" db="EMBL/GenBank/DDBJ databases">
        <title>Genomic Encyclopedia of Archaeal and Bacterial Type Strains, Phase II (KMG-II): from individual species to whole genera.</title>
        <authorList>
            <person name="Goeker M."/>
        </authorList>
    </citation>
    <scope>NUCLEOTIDE SEQUENCE [LARGE SCALE GENOMIC DNA]</scope>
    <source>
        <strain evidence="1 2">DSM 17905</strain>
    </source>
</reference>
<keyword evidence="2" id="KW-1185">Reference proteome</keyword>
<organism evidence="1 2">
    <name type="scientific">Xenorhabdus cabanillasii</name>
    <dbReference type="NCBI Taxonomy" id="351673"/>
    <lineage>
        <taxon>Bacteria</taxon>
        <taxon>Pseudomonadati</taxon>
        <taxon>Pseudomonadota</taxon>
        <taxon>Gammaproteobacteria</taxon>
        <taxon>Enterobacterales</taxon>
        <taxon>Morganellaceae</taxon>
        <taxon>Xenorhabdus</taxon>
    </lineage>
</organism>
<sequence>MYKNLYNRTGVPLTITISGDPKVDPPNKNIRITIQPGQIMTVNIDYHYIGLLQPHINIPEVYFVQSYIVSDKNSDLFHLINNRDNLQFFFDKNQFLFSIGYY</sequence>
<gene>
    <name evidence="1" type="ORF">BDD26_3366</name>
</gene>
<proteinExistence type="predicted"/>
<dbReference type="RefSeq" id="WP_038260195.1">
    <property type="nucleotide sequence ID" value="NZ_QTUB01000001.1"/>
</dbReference>
<evidence type="ECO:0000313" key="2">
    <source>
        <dbReference type="Proteomes" id="UP000256294"/>
    </source>
</evidence>
<comment type="caution">
    <text evidence="1">The sequence shown here is derived from an EMBL/GenBank/DDBJ whole genome shotgun (WGS) entry which is preliminary data.</text>
</comment>
<dbReference type="AlphaFoldDB" id="A0A3D9UGF4"/>
<protein>
    <submittedName>
        <fullName evidence="1">Uncharacterized protein</fullName>
    </submittedName>
</protein>
<name>A0A3D9UGF4_9GAMM</name>
<dbReference type="Proteomes" id="UP000256294">
    <property type="component" value="Unassembled WGS sequence"/>
</dbReference>
<accession>A0A3D9UGF4</accession>